<dbReference type="AlphaFoldDB" id="A0AAP0DEQ6"/>
<protein>
    <recommendedName>
        <fullName evidence="3">Protein FAR1-RELATED SEQUENCE</fullName>
    </recommendedName>
</protein>
<dbReference type="PANTHER" id="PTHR47718:SF12">
    <property type="entry name" value="PROTEIN FAR1-RELATED SEQUENCE"/>
    <property type="match status" value="1"/>
</dbReference>
<sequence>MNPGSVPALKTSRSTLTDCGACIQTKFDPETQKYTLYTFVEAHNHELIGPEFMDFSSKRRILDFLTQQFIHQLSLNKIGPTVAHKIQCSLKGGHHNVCGSKTEFKNFARAVRIFIGDSDAKLVMDTLEEHTKNLHNIFYDSLVVGNKLKSFFWADDVSLCNYETFCEVLALMQPTRLTSPRVNVAQSLKWAGTGAITNGLDTNLEKSREQLKVRKNRAKKI</sequence>
<evidence type="ECO:0008006" key="3">
    <source>
        <dbReference type="Google" id="ProtNLM"/>
    </source>
</evidence>
<reference evidence="1 2" key="1">
    <citation type="submission" date="2024-04" db="EMBL/GenBank/DDBJ databases">
        <title>The reference genome of an endangered Asteraceae, Deinandra increscens subsp. villosa, native to the Central Coast of California.</title>
        <authorList>
            <person name="Guilliams M."/>
            <person name="Hasenstab-Lehman K."/>
            <person name="Meyer R."/>
            <person name="Mcevoy S."/>
        </authorList>
    </citation>
    <scope>NUCLEOTIDE SEQUENCE [LARGE SCALE GENOMIC DNA]</scope>
    <source>
        <tissue evidence="1">Leaf</tissue>
    </source>
</reference>
<evidence type="ECO:0000313" key="1">
    <source>
        <dbReference type="EMBL" id="KAK9071705.1"/>
    </source>
</evidence>
<name>A0AAP0DEQ6_9ASTR</name>
<dbReference type="EMBL" id="JBCNJP010000010">
    <property type="protein sequence ID" value="KAK9071705.1"/>
    <property type="molecule type" value="Genomic_DNA"/>
</dbReference>
<accession>A0AAP0DEQ6</accession>
<evidence type="ECO:0000313" key="2">
    <source>
        <dbReference type="Proteomes" id="UP001408789"/>
    </source>
</evidence>
<organism evidence="1 2">
    <name type="scientific">Deinandra increscens subsp. villosa</name>
    <dbReference type="NCBI Taxonomy" id="3103831"/>
    <lineage>
        <taxon>Eukaryota</taxon>
        <taxon>Viridiplantae</taxon>
        <taxon>Streptophyta</taxon>
        <taxon>Embryophyta</taxon>
        <taxon>Tracheophyta</taxon>
        <taxon>Spermatophyta</taxon>
        <taxon>Magnoliopsida</taxon>
        <taxon>eudicotyledons</taxon>
        <taxon>Gunneridae</taxon>
        <taxon>Pentapetalae</taxon>
        <taxon>asterids</taxon>
        <taxon>campanulids</taxon>
        <taxon>Asterales</taxon>
        <taxon>Asteraceae</taxon>
        <taxon>Asteroideae</taxon>
        <taxon>Heliantheae alliance</taxon>
        <taxon>Madieae</taxon>
        <taxon>Madiinae</taxon>
        <taxon>Deinandra</taxon>
    </lineage>
</organism>
<proteinExistence type="predicted"/>
<comment type="caution">
    <text evidence="1">The sequence shown here is derived from an EMBL/GenBank/DDBJ whole genome shotgun (WGS) entry which is preliminary data.</text>
</comment>
<gene>
    <name evidence="1" type="ORF">SSX86_008134</name>
</gene>
<dbReference type="PANTHER" id="PTHR47718">
    <property type="entry name" value="OS01G0519700 PROTEIN"/>
    <property type="match status" value="1"/>
</dbReference>
<keyword evidence="2" id="KW-1185">Reference proteome</keyword>
<dbReference type="Proteomes" id="UP001408789">
    <property type="component" value="Unassembled WGS sequence"/>
</dbReference>